<feature type="transmembrane region" description="Helical" evidence="1">
    <location>
        <begin position="35"/>
        <end position="53"/>
    </location>
</feature>
<dbReference type="Proteomes" id="UP001429354">
    <property type="component" value="Unassembled WGS sequence"/>
</dbReference>
<proteinExistence type="predicted"/>
<evidence type="ECO:0000313" key="3">
    <source>
        <dbReference type="EMBL" id="NDK39713.1"/>
    </source>
</evidence>
<keyword evidence="1" id="KW-1133">Transmembrane helix</keyword>
<dbReference type="InterPro" id="IPR058058">
    <property type="entry name" value="CBU_0592-like"/>
</dbReference>
<evidence type="ECO:0000313" key="4">
    <source>
        <dbReference type="Proteomes" id="UP001429354"/>
    </source>
</evidence>
<name>A0ABX0AKF2_9GAMM</name>
<reference evidence="3 4" key="1">
    <citation type="submission" date="2018-07" db="EMBL/GenBank/DDBJ databases">
        <title>Whole genome Sequencing of Pseudoxanthomonas gei KCTC 32298 (T).</title>
        <authorList>
            <person name="Kumar S."/>
            <person name="Bansal K."/>
            <person name="Kaur A."/>
            <person name="Patil P."/>
            <person name="Sharma S."/>
            <person name="Patil P.B."/>
        </authorList>
    </citation>
    <scope>NUCLEOTIDE SEQUENCE [LARGE SCALE GENOMIC DNA]</scope>
    <source>
        <strain evidence="3 4">KCTC 32298</strain>
    </source>
</reference>
<dbReference type="EMBL" id="QOVG01000008">
    <property type="protein sequence ID" value="NDK39713.1"/>
    <property type="molecule type" value="Genomic_DNA"/>
</dbReference>
<sequence length="92" mass="9874">MGIELAWNDWVGVTGTLMALLAFYLLQAGRLSGTGIVYQLLNLFASLGVLVSLFGKFNLAVFLLEGAWGAISLYGIGRTLRSRRPPTSSPLA</sequence>
<protein>
    <recommendedName>
        <fullName evidence="2">CBU-0592-like domain-containing protein</fullName>
    </recommendedName>
</protein>
<feature type="transmembrane region" description="Helical" evidence="1">
    <location>
        <begin position="59"/>
        <end position="76"/>
    </location>
</feature>
<comment type="caution">
    <text evidence="3">The sequence shown here is derived from an EMBL/GenBank/DDBJ whole genome shotgun (WGS) entry which is preliminary data.</text>
</comment>
<keyword evidence="1" id="KW-0472">Membrane</keyword>
<keyword evidence="4" id="KW-1185">Reference proteome</keyword>
<gene>
    <name evidence="3" type="ORF">DT603_12760</name>
</gene>
<dbReference type="NCBIfam" id="NF047864">
    <property type="entry name" value="CBU_0592_membra"/>
    <property type="match status" value="1"/>
</dbReference>
<feature type="transmembrane region" description="Helical" evidence="1">
    <location>
        <begin position="6"/>
        <end position="26"/>
    </location>
</feature>
<dbReference type="Pfam" id="PF26604">
    <property type="entry name" value="CBU_0592"/>
    <property type="match status" value="1"/>
</dbReference>
<organism evidence="3 4">
    <name type="scientific">Pseudoxanthomonas gei</name>
    <dbReference type="NCBI Taxonomy" id="1383030"/>
    <lineage>
        <taxon>Bacteria</taxon>
        <taxon>Pseudomonadati</taxon>
        <taxon>Pseudomonadota</taxon>
        <taxon>Gammaproteobacteria</taxon>
        <taxon>Lysobacterales</taxon>
        <taxon>Lysobacteraceae</taxon>
        <taxon>Pseudoxanthomonas</taxon>
    </lineage>
</organism>
<evidence type="ECO:0000256" key="1">
    <source>
        <dbReference type="SAM" id="Phobius"/>
    </source>
</evidence>
<keyword evidence="1" id="KW-0812">Transmembrane</keyword>
<accession>A0ABX0AKF2</accession>
<feature type="domain" description="CBU-0592-like" evidence="2">
    <location>
        <begin position="9"/>
        <end position="83"/>
    </location>
</feature>
<evidence type="ECO:0000259" key="2">
    <source>
        <dbReference type="Pfam" id="PF26604"/>
    </source>
</evidence>